<keyword evidence="9" id="KW-1185">Reference proteome</keyword>
<keyword evidence="1" id="KW-0479">Metal-binding</keyword>
<evidence type="ECO:0000256" key="6">
    <source>
        <dbReference type="SAM" id="SignalP"/>
    </source>
</evidence>
<dbReference type="InterPro" id="IPR006585">
    <property type="entry name" value="FTP1"/>
</dbReference>
<dbReference type="Gene3D" id="2.170.300.10">
    <property type="entry name" value="Tie2 ligand-binding domain superfamily"/>
    <property type="match status" value="1"/>
</dbReference>
<organism evidence="8 9">
    <name type="scientific">Elysia crispata</name>
    <name type="common">lettuce slug</name>
    <dbReference type="NCBI Taxonomy" id="231223"/>
    <lineage>
        <taxon>Eukaryota</taxon>
        <taxon>Metazoa</taxon>
        <taxon>Spiralia</taxon>
        <taxon>Lophotrochozoa</taxon>
        <taxon>Mollusca</taxon>
        <taxon>Gastropoda</taxon>
        <taxon>Heterobranchia</taxon>
        <taxon>Euthyneura</taxon>
        <taxon>Panpulmonata</taxon>
        <taxon>Sacoglossa</taxon>
        <taxon>Placobranchoidea</taxon>
        <taxon>Plakobranchidae</taxon>
        <taxon>Elysia</taxon>
    </lineage>
</organism>
<evidence type="ECO:0000256" key="2">
    <source>
        <dbReference type="ARBA" id="ARBA00022837"/>
    </source>
</evidence>
<dbReference type="SUPFAM" id="SSF49785">
    <property type="entry name" value="Galactose-binding domain-like"/>
    <property type="match status" value="1"/>
</dbReference>
<gene>
    <name evidence="8" type="ORF">RRG08_037054</name>
</gene>
<comment type="caution">
    <text evidence="8">The sequence shown here is derived from an EMBL/GenBank/DDBJ whole genome shotgun (WGS) entry which is preliminary data.</text>
</comment>
<dbReference type="PANTHER" id="PTHR24035">
    <property type="entry name" value="MULTIPLE EPIDERMAL GROWTH FACTOR-LIKE DOMAINS PROTEIN"/>
    <property type="match status" value="1"/>
</dbReference>
<dbReference type="GO" id="GO:0046872">
    <property type="term" value="F:metal ion binding"/>
    <property type="evidence" value="ECO:0007669"/>
    <property type="project" value="UniProtKB-KW"/>
</dbReference>
<proteinExistence type="predicted"/>
<keyword evidence="6" id="KW-0732">Signal</keyword>
<feature type="chain" id="PRO_5042185267" description="Fucolectin tachylectin-4 pentraxin-1 domain-containing protein" evidence="6">
    <location>
        <begin position="30"/>
        <end position="624"/>
    </location>
</feature>
<dbReference type="InterPro" id="IPR052108">
    <property type="entry name" value="MEGF/SIB"/>
</dbReference>
<reference evidence="8" key="1">
    <citation type="journal article" date="2023" name="G3 (Bethesda)">
        <title>A reference genome for the long-term kleptoplast-retaining sea slug Elysia crispata morphotype clarki.</title>
        <authorList>
            <person name="Eastman K.E."/>
            <person name="Pendleton A.L."/>
            <person name="Shaikh M.A."/>
            <person name="Suttiyut T."/>
            <person name="Ogas R."/>
            <person name="Tomko P."/>
            <person name="Gavelis G."/>
            <person name="Widhalm J.R."/>
            <person name="Wisecaver J.H."/>
        </authorList>
    </citation>
    <scope>NUCLEOTIDE SEQUENCE</scope>
    <source>
        <strain evidence="8">ECLA1</strain>
    </source>
</reference>
<protein>
    <recommendedName>
        <fullName evidence="7">Fucolectin tachylectin-4 pentraxin-1 domain-containing protein</fullName>
    </recommendedName>
</protein>
<feature type="transmembrane region" description="Helical" evidence="5">
    <location>
        <begin position="463"/>
        <end position="487"/>
    </location>
</feature>
<keyword evidence="5" id="KW-0812">Transmembrane</keyword>
<keyword evidence="5" id="KW-0472">Membrane</keyword>
<evidence type="ECO:0000313" key="9">
    <source>
        <dbReference type="Proteomes" id="UP001283361"/>
    </source>
</evidence>
<evidence type="ECO:0000256" key="3">
    <source>
        <dbReference type="ARBA" id="ARBA00023157"/>
    </source>
</evidence>
<keyword evidence="2" id="KW-0106">Calcium</keyword>
<evidence type="ECO:0000259" key="7">
    <source>
        <dbReference type="SMART" id="SM00607"/>
    </source>
</evidence>
<sequence>MKAGQVTSMLLALVLVALVSNTPCDGCEAGWFGSQCEFQCHCATEGECCGIQDGFCSSGCHPEWFGPGCQYFSMNFTAAPGSASGWLTDRDDATCNQEEGGHQTITVTLDTPIPVSRIRVVLTNAGLLSQLAISYQLESSRKPSRQENASELRSIKVDDTTMDIFYNSPDIVANLTLSGKAVKELCSLYISGGRNMALKQATEQSSLYLNWHAAHAVDGRPETSQYYPSHFEICTHTPEGEAGWWRVIFQHPVEVSRILVYNRGGDCLEGLCADRLVNFSMAVQTQTTDGINVRAYTYRDPGGPGQDVYTVIPSPRISSLVSEVRIDVGPGKDILTLCEVQVFGDCPLGTYGFGCSERCSPACMGPQQACGQLDGACDQCNPGYTGKHCDKTCPRGTHGPGCNRTCSARCAGPDNPCHHVDGSCYLGCVEDDTSFMCRSALSRHIKFERSRLSREQHSFRQKAWTTAGAAIVAVAAIAAVVIGVVVWRFQKAFKKETQSAGTNHLSNGLELGPVGDEPEAGSETLPRAEEACSEDDPQQHYHTTVPDPQDVHVYHSGCGVYANNAHILRQSNTYLIPDRKTDTYEPDFYEVKQSSASADTSDTATYSNLNRLMNMEVDQLCSVD</sequence>
<dbReference type="SMART" id="SM00607">
    <property type="entry name" value="FTP"/>
    <property type="match status" value="1"/>
</dbReference>
<feature type="signal peptide" evidence="6">
    <location>
        <begin position="1"/>
        <end position="29"/>
    </location>
</feature>
<dbReference type="InterPro" id="IPR008979">
    <property type="entry name" value="Galactose-bd-like_sf"/>
</dbReference>
<evidence type="ECO:0000256" key="4">
    <source>
        <dbReference type="SAM" id="MobiDB-lite"/>
    </source>
</evidence>
<dbReference type="SUPFAM" id="SSF57184">
    <property type="entry name" value="Growth factor receptor domain"/>
    <property type="match status" value="1"/>
</dbReference>
<dbReference type="PANTHER" id="PTHR24035:SF109">
    <property type="entry name" value="PROTEIN DRAPER"/>
    <property type="match status" value="1"/>
</dbReference>
<evidence type="ECO:0000256" key="1">
    <source>
        <dbReference type="ARBA" id="ARBA00022723"/>
    </source>
</evidence>
<dbReference type="AlphaFoldDB" id="A0AAE0YAH8"/>
<dbReference type="Proteomes" id="UP001283361">
    <property type="component" value="Unassembled WGS sequence"/>
</dbReference>
<keyword evidence="5" id="KW-1133">Transmembrane helix</keyword>
<name>A0AAE0YAH8_9GAST</name>
<feature type="domain" description="Fucolectin tachylectin-4 pentraxin-1" evidence="7">
    <location>
        <begin position="193"/>
        <end position="349"/>
    </location>
</feature>
<evidence type="ECO:0000256" key="5">
    <source>
        <dbReference type="SAM" id="Phobius"/>
    </source>
</evidence>
<dbReference type="Gene3D" id="2.60.120.260">
    <property type="entry name" value="Galactose-binding domain-like"/>
    <property type="match status" value="1"/>
</dbReference>
<accession>A0AAE0YAH8</accession>
<dbReference type="InterPro" id="IPR009030">
    <property type="entry name" value="Growth_fac_rcpt_cys_sf"/>
</dbReference>
<evidence type="ECO:0000313" key="8">
    <source>
        <dbReference type="EMBL" id="KAK3738417.1"/>
    </source>
</evidence>
<dbReference type="EMBL" id="JAWDGP010006598">
    <property type="protein sequence ID" value="KAK3738417.1"/>
    <property type="molecule type" value="Genomic_DNA"/>
</dbReference>
<feature type="region of interest" description="Disordered" evidence="4">
    <location>
        <begin position="500"/>
        <end position="540"/>
    </location>
</feature>
<keyword evidence="3" id="KW-1015">Disulfide bond</keyword>